<evidence type="ECO:0000313" key="2">
    <source>
        <dbReference type="Proteomes" id="UP000001679"/>
    </source>
</evidence>
<dbReference type="EMBL" id="EU081845">
    <property type="protein sequence ID" value="ABV91255.1"/>
    <property type="molecule type" value="Genomic_DNA"/>
</dbReference>
<organism evidence="1 2">
    <name type="scientific">Lactococcus phage 1706</name>
    <dbReference type="NCBI Taxonomy" id="475178"/>
    <lineage>
        <taxon>Viruses</taxon>
        <taxon>Duplodnaviria</taxon>
        <taxon>Heunggongvirae</taxon>
        <taxon>Uroviricota</taxon>
        <taxon>Caudoviricetes</taxon>
        <taxon>Fremauxvirus</taxon>
        <taxon>Fremauxvirus fv1706</taxon>
    </lineage>
</organism>
<evidence type="ECO:0000313" key="1">
    <source>
        <dbReference type="EMBL" id="ABV91255.1"/>
    </source>
</evidence>
<dbReference type="RefSeq" id="YP_001828696.1">
    <property type="nucleotide sequence ID" value="NC_010576.1"/>
</dbReference>
<accession>B2BTL2</accession>
<proteinExistence type="predicted"/>
<reference evidence="1 2" key="1">
    <citation type="journal article" date="2008" name="Virology">
        <title>Characterization of 1706, a virulent phage from Lactococcus lactis with similarities to prophages from other Firmicutes.</title>
        <authorList>
            <person name="Garneau J.E."/>
            <person name="Tremblay D.M."/>
            <person name="Moineau S."/>
        </authorList>
    </citation>
    <scope>NUCLEOTIDE SEQUENCE</scope>
</reference>
<dbReference type="GeneID" id="6218839"/>
<sequence length="172" mass="19681">MNKKYAIDQLNGIINSNPDTDAEGTQDTTTVRISNEDYEYTVTRKDKVKYLPLSSIKAHKKYKVEPTQTLWGQRPDVTFSYVIKLEPFILLETVTKLFPRSVYSYEARSTLYDDLTFILNNQPGIMKGKVLLVFIGKDGSNKDVLELMAIDKDSSFFDGKRVIVKGEPHDNF</sequence>
<dbReference type="Proteomes" id="UP000001679">
    <property type="component" value="Segment"/>
</dbReference>
<keyword evidence="2" id="KW-1185">Reference proteome</keyword>
<dbReference type="KEGG" id="vg:6218839"/>
<name>B2BTL2_9CAUD</name>
<protein>
    <submittedName>
        <fullName evidence="1">Uncharacterized protein</fullName>
    </submittedName>
</protein>